<dbReference type="GO" id="GO:0035102">
    <property type="term" value="C:PRC1 complex"/>
    <property type="evidence" value="ECO:0007669"/>
    <property type="project" value="TreeGrafter"/>
</dbReference>
<proteinExistence type="predicted"/>
<organism evidence="2 3">
    <name type="scientific">Danionella cerebrum</name>
    <dbReference type="NCBI Taxonomy" id="2873325"/>
    <lineage>
        <taxon>Eukaryota</taxon>
        <taxon>Metazoa</taxon>
        <taxon>Chordata</taxon>
        <taxon>Craniata</taxon>
        <taxon>Vertebrata</taxon>
        <taxon>Euteleostomi</taxon>
        <taxon>Actinopterygii</taxon>
        <taxon>Neopterygii</taxon>
        <taxon>Teleostei</taxon>
        <taxon>Ostariophysi</taxon>
        <taxon>Cypriniformes</taxon>
        <taxon>Danionidae</taxon>
        <taxon>Danioninae</taxon>
        <taxon>Danionella</taxon>
    </lineage>
</organism>
<dbReference type="GO" id="GO:0042393">
    <property type="term" value="F:histone binding"/>
    <property type="evidence" value="ECO:0007669"/>
    <property type="project" value="TreeGrafter"/>
</dbReference>
<accession>A0A553QHB1</accession>
<dbReference type="Pfam" id="PF00536">
    <property type="entry name" value="SAM_1"/>
    <property type="match status" value="1"/>
</dbReference>
<feature type="domain" description="SAM" evidence="1">
    <location>
        <begin position="125"/>
        <end position="214"/>
    </location>
</feature>
<dbReference type="STRING" id="623744.A0A553QHB1"/>
<dbReference type="CDD" id="cd09577">
    <property type="entry name" value="SAM_Ph1_2_3"/>
    <property type="match status" value="1"/>
</dbReference>
<sequence>MLSFRYNVSCSNHFRVSRGLETNERSVGGPVVQDVIGNRRTPRRSSSDVLCEKITDRNPPVKCHSESSRSDNISSCEEEDYLSLSPSSSFSCARQHQQGSQLGDTAPSCLPVDEKHFLSGSPAQWSVQEVCQFISSLQGQCPEASCLFCVGLSYSFNSYNISLSGCEDLASQFLSQEIDGQALMLLKEEHLMSTMNIKLGPALKICASINSLKD</sequence>
<dbReference type="GO" id="GO:0045892">
    <property type="term" value="P:negative regulation of DNA-templated transcription"/>
    <property type="evidence" value="ECO:0007669"/>
    <property type="project" value="TreeGrafter"/>
</dbReference>
<evidence type="ECO:0000259" key="1">
    <source>
        <dbReference type="PROSITE" id="PS50105"/>
    </source>
</evidence>
<name>A0A553QHB1_9TELE</name>
<dbReference type="PANTHER" id="PTHR12247">
    <property type="entry name" value="POLYCOMB GROUP PROTEIN"/>
    <property type="match status" value="1"/>
</dbReference>
<dbReference type="EMBL" id="SRMA01025987">
    <property type="protein sequence ID" value="TRY89324.1"/>
    <property type="molecule type" value="Genomic_DNA"/>
</dbReference>
<dbReference type="InterPro" id="IPR001660">
    <property type="entry name" value="SAM"/>
</dbReference>
<comment type="caution">
    <text evidence="2">The sequence shown here is derived from an EMBL/GenBank/DDBJ whole genome shotgun (WGS) entry which is preliminary data.</text>
</comment>
<dbReference type="PROSITE" id="PS50105">
    <property type="entry name" value="SAM_DOMAIN"/>
    <property type="match status" value="1"/>
</dbReference>
<dbReference type="Gene3D" id="1.10.150.50">
    <property type="entry name" value="Transcription Factor, Ets-1"/>
    <property type="match status" value="1"/>
</dbReference>
<dbReference type="InterPro" id="IPR050548">
    <property type="entry name" value="PcG_chromatin_remod_factors"/>
</dbReference>
<reference evidence="2 3" key="1">
    <citation type="journal article" date="2019" name="Sci. Data">
        <title>Hybrid genome assembly and annotation of Danionella translucida.</title>
        <authorList>
            <person name="Kadobianskyi M."/>
            <person name="Schulze L."/>
            <person name="Schuelke M."/>
            <person name="Judkewitz B."/>
        </authorList>
    </citation>
    <scope>NUCLEOTIDE SEQUENCE [LARGE SCALE GENOMIC DNA]</scope>
    <source>
        <strain evidence="2 3">Bolton</strain>
    </source>
</reference>
<evidence type="ECO:0000313" key="2">
    <source>
        <dbReference type="EMBL" id="TRY89324.1"/>
    </source>
</evidence>
<dbReference type="Proteomes" id="UP000316079">
    <property type="component" value="Unassembled WGS sequence"/>
</dbReference>
<dbReference type="SUPFAM" id="SSF47769">
    <property type="entry name" value="SAM/Pointed domain"/>
    <property type="match status" value="1"/>
</dbReference>
<gene>
    <name evidence="2" type="ORF">DNTS_023615</name>
</gene>
<evidence type="ECO:0000313" key="3">
    <source>
        <dbReference type="Proteomes" id="UP000316079"/>
    </source>
</evidence>
<dbReference type="OrthoDB" id="2390104at2759"/>
<dbReference type="InterPro" id="IPR013761">
    <property type="entry name" value="SAM/pointed_sf"/>
</dbReference>
<dbReference type="PANTHER" id="PTHR12247:SF140">
    <property type="entry name" value="POLYHOMEOTIC HOMOLOG 1"/>
    <property type="match status" value="1"/>
</dbReference>
<protein>
    <recommendedName>
        <fullName evidence="1">SAM domain-containing protein</fullName>
    </recommendedName>
</protein>
<dbReference type="AlphaFoldDB" id="A0A553QHB1"/>
<keyword evidence="3" id="KW-1185">Reference proteome</keyword>
<dbReference type="GO" id="GO:0003682">
    <property type="term" value="F:chromatin binding"/>
    <property type="evidence" value="ECO:0007669"/>
    <property type="project" value="TreeGrafter"/>
</dbReference>